<feature type="domain" description="Motility protein A N-terminal" evidence="10">
    <location>
        <begin position="7"/>
        <end position="85"/>
    </location>
</feature>
<evidence type="ECO:0000256" key="8">
    <source>
        <dbReference type="SAM" id="Phobius"/>
    </source>
</evidence>
<feature type="transmembrane region" description="Helical" evidence="8">
    <location>
        <begin position="5"/>
        <end position="22"/>
    </location>
</feature>
<evidence type="ECO:0000256" key="3">
    <source>
        <dbReference type="ARBA" id="ARBA00022692"/>
    </source>
</evidence>
<dbReference type="GO" id="GO:0015031">
    <property type="term" value="P:protein transport"/>
    <property type="evidence" value="ECO:0007669"/>
    <property type="project" value="UniProtKB-KW"/>
</dbReference>
<sequence length="253" mass="27086">MDIATIGGLVIGMGAVAVSFLIDGGQLGAIVRPMPMLLVIGGTIGASIITTSAKTLRSVPSMLRAAFSKEPEDPLVTIDKLVKMSEKARHDGILRLEDDLYGIKDPFFKKAVQLVVDGVEPDVLKTILETEIACIEDRHRKGIILLEKMGGFSPTLGIIGTVLGLIHTLTSASAEHMAEAIAGAFIATLWGVALANLCYLPLSDKLRLRHEEELATLDLIMEGIMSIRSGDNSLMVRSKLLSFVAPKLRGGMI</sequence>
<protein>
    <submittedName>
        <fullName evidence="11">MotA/TolQ/ExbB proton channel</fullName>
    </submittedName>
</protein>
<keyword evidence="4" id="KW-0283">Flagellar rotation</keyword>
<evidence type="ECO:0000259" key="10">
    <source>
        <dbReference type="Pfam" id="PF20560"/>
    </source>
</evidence>
<feature type="domain" description="MotA/TolQ/ExbB proton channel" evidence="9">
    <location>
        <begin position="103"/>
        <end position="216"/>
    </location>
</feature>
<dbReference type="Pfam" id="PF01618">
    <property type="entry name" value="MotA_ExbB"/>
    <property type="match status" value="1"/>
</dbReference>
<dbReference type="AlphaFoldDB" id="A0A445N0D6"/>
<reference evidence="11" key="1">
    <citation type="submission" date="2018-01" db="EMBL/GenBank/DDBJ databases">
        <authorList>
            <person name="Regsiter A."/>
            <person name="William W."/>
        </authorList>
    </citation>
    <scope>NUCLEOTIDE SEQUENCE</scope>
    <source>
        <strain evidence="11">TRIP AH-1</strain>
    </source>
</reference>
<evidence type="ECO:0000256" key="7">
    <source>
        <dbReference type="RuleBase" id="RU004057"/>
    </source>
</evidence>
<keyword evidence="7" id="KW-0813">Transport</keyword>
<evidence type="ECO:0000256" key="6">
    <source>
        <dbReference type="ARBA" id="ARBA00023136"/>
    </source>
</evidence>
<feature type="transmembrane region" description="Helical" evidence="8">
    <location>
        <begin position="181"/>
        <end position="202"/>
    </location>
</feature>
<name>A0A445N0D6_9BACT</name>
<dbReference type="Pfam" id="PF20560">
    <property type="entry name" value="MotA_N"/>
    <property type="match status" value="1"/>
</dbReference>
<evidence type="ECO:0000256" key="4">
    <source>
        <dbReference type="ARBA" id="ARBA00022779"/>
    </source>
</evidence>
<organism evidence="11">
    <name type="scientific">uncultured Desulfobacterium sp</name>
    <dbReference type="NCBI Taxonomy" id="201089"/>
    <lineage>
        <taxon>Bacteria</taxon>
        <taxon>Pseudomonadati</taxon>
        <taxon>Thermodesulfobacteriota</taxon>
        <taxon>Desulfobacteria</taxon>
        <taxon>Desulfobacterales</taxon>
        <taxon>Desulfobacteriaceae</taxon>
        <taxon>Desulfobacterium</taxon>
        <taxon>environmental samples</taxon>
    </lineage>
</organism>
<evidence type="ECO:0000313" key="11">
    <source>
        <dbReference type="EMBL" id="SPD75218.1"/>
    </source>
</evidence>
<keyword evidence="3 8" id="KW-0812">Transmembrane</keyword>
<keyword evidence="5 8" id="KW-1133">Transmembrane helix</keyword>
<proteinExistence type="inferred from homology"/>
<comment type="similarity">
    <text evidence="7">Belongs to the exbB/tolQ family.</text>
</comment>
<dbReference type="EMBL" id="OJIN01000192">
    <property type="protein sequence ID" value="SPD75218.1"/>
    <property type="molecule type" value="Genomic_DNA"/>
</dbReference>
<dbReference type="PANTHER" id="PTHR30433">
    <property type="entry name" value="CHEMOTAXIS PROTEIN MOTA"/>
    <property type="match status" value="1"/>
</dbReference>
<keyword evidence="7" id="KW-0653">Protein transport</keyword>
<feature type="transmembrane region" description="Helical" evidence="8">
    <location>
        <begin position="34"/>
        <end position="53"/>
    </location>
</feature>
<gene>
    <name evidence="11" type="ORF">PITCH_A50020</name>
</gene>
<dbReference type="GO" id="GO:0071978">
    <property type="term" value="P:bacterial-type flagellum-dependent swarming motility"/>
    <property type="evidence" value="ECO:0007669"/>
    <property type="project" value="InterPro"/>
</dbReference>
<dbReference type="GO" id="GO:0006935">
    <property type="term" value="P:chemotaxis"/>
    <property type="evidence" value="ECO:0007669"/>
    <property type="project" value="InterPro"/>
</dbReference>
<evidence type="ECO:0000259" key="9">
    <source>
        <dbReference type="Pfam" id="PF01618"/>
    </source>
</evidence>
<keyword evidence="6 8" id="KW-0472">Membrane</keyword>
<feature type="transmembrane region" description="Helical" evidence="8">
    <location>
        <begin position="149"/>
        <end position="169"/>
    </location>
</feature>
<dbReference type="InterPro" id="IPR046786">
    <property type="entry name" value="MotA_N"/>
</dbReference>
<comment type="subcellular location">
    <subcellularLocation>
        <location evidence="1">Cell membrane</location>
        <topology evidence="1">Multi-pass membrane protein</topology>
    </subcellularLocation>
    <subcellularLocation>
        <location evidence="7">Membrane</location>
        <topology evidence="7">Multi-pass membrane protein</topology>
    </subcellularLocation>
</comment>
<keyword evidence="2" id="KW-1003">Cell membrane</keyword>
<evidence type="ECO:0000256" key="2">
    <source>
        <dbReference type="ARBA" id="ARBA00022475"/>
    </source>
</evidence>
<accession>A0A445N0D6</accession>
<dbReference type="InterPro" id="IPR047055">
    <property type="entry name" value="MotA-like"/>
</dbReference>
<dbReference type="GO" id="GO:0005886">
    <property type="term" value="C:plasma membrane"/>
    <property type="evidence" value="ECO:0007669"/>
    <property type="project" value="UniProtKB-SubCell"/>
</dbReference>
<evidence type="ECO:0000256" key="5">
    <source>
        <dbReference type="ARBA" id="ARBA00022989"/>
    </source>
</evidence>
<dbReference type="InterPro" id="IPR002898">
    <property type="entry name" value="MotA_ExbB_proton_chnl"/>
</dbReference>
<evidence type="ECO:0000256" key="1">
    <source>
        <dbReference type="ARBA" id="ARBA00004651"/>
    </source>
</evidence>